<feature type="compositionally biased region" description="Basic and acidic residues" evidence="8">
    <location>
        <begin position="1095"/>
        <end position="1106"/>
    </location>
</feature>
<evidence type="ECO:0000256" key="4">
    <source>
        <dbReference type="ARBA" id="ARBA00022880"/>
    </source>
</evidence>
<feature type="region of interest" description="Disordered" evidence="8">
    <location>
        <begin position="923"/>
        <end position="999"/>
    </location>
</feature>
<evidence type="ECO:0000256" key="7">
    <source>
        <dbReference type="ARBA" id="ARBA00023306"/>
    </source>
</evidence>
<dbReference type="GO" id="GO:0046983">
    <property type="term" value="F:protein dimerization activity"/>
    <property type="evidence" value="ECO:0007669"/>
    <property type="project" value="InterPro"/>
</dbReference>
<dbReference type="InterPro" id="IPR006906">
    <property type="entry name" value="Timeless_N"/>
</dbReference>
<keyword evidence="11" id="KW-1185">Reference proteome</keyword>
<dbReference type="GO" id="GO:0006281">
    <property type="term" value="P:DNA repair"/>
    <property type="evidence" value="ECO:0007669"/>
    <property type="project" value="TreeGrafter"/>
</dbReference>
<gene>
    <name evidence="10" type="ORF">R9X50_00225100</name>
</gene>
<feature type="compositionally biased region" description="Basic and acidic residues" evidence="8">
    <location>
        <begin position="956"/>
        <end position="965"/>
    </location>
</feature>
<evidence type="ECO:0000259" key="9">
    <source>
        <dbReference type="PROSITE" id="PS50888"/>
    </source>
</evidence>
<evidence type="ECO:0000313" key="10">
    <source>
        <dbReference type="EMBL" id="WPG99437.1"/>
    </source>
</evidence>
<keyword evidence="4" id="KW-0236">DNA replication inhibitor</keyword>
<proteinExistence type="inferred from homology"/>
<dbReference type="InterPro" id="IPR044998">
    <property type="entry name" value="Timeless"/>
</dbReference>
<feature type="region of interest" description="Disordered" evidence="8">
    <location>
        <begin position="1412"/>
        <end position="1491"/>
    </location>
</feature>
<evidence type="ECO:0000256" key="3">
    <source>
        <dbReference type="ARBA" id="ARBA00021529"/>
    </source>
</evidence>
<dbReference type="GO" id="GO:0031298">
    <property type="term" value="C:replication fork protection complex"/>
    <property type="evidence" value="ECO:0007669"/>
    <property type="project" value="TreeGrafter"/>
</dbReference>
<organism evidence="10 11">
    <name type="scientific">Acrodontium crateriforme</name>
    <dbReference type="NCBI Taxonomy" id="150365"/>
    <lineage>
        <taxon>Eukaryota</taxon>
        <taxon>Fungi</taxon>
        <taxon>Dikarya</taxon>
        <taxon>Ascomycota</taxon>
        <taxon>Pezizomycotina</taxon>
        <taxon>Dothideomycetes</taxon>
        <taxon>Dothideomycetidae</taxon>
        <taxon>Mycosphaerellales</taxon>
        <taxon>Teratosphaeriaceae</taxon>
        <taxon>Acrodontium</taxon>
    </lineage>
</organism>
<evidence type="ECO:0000256" key="5">
    <source>
        <dbReference type="ARBA" id="ARBA00023242"/>
    </source>
</evidence>
<dbReference type="Pfam" id="PF00010">
    <property type="entry name" value="HLH"/>
    <property type="match status" value="1"/>
</dbReference>
<dbReference type="GO" id="GO:0043111">
    <property type="term" value="P:replication fork arrest"/>
    <property type="evidence" value="ECO:0007669"/>
    <property type="project" value="TreeGrafter"/>
</dbReference>
<dbReference type="EMBL" id="CP138582">
    <property type="protein sequence ID" value="WPG99437.1"/>
    <property type="molecule type" value="Genomic_DNA"/>
</dbReference>
<feature type="domain" description="BHLH" evidence="9">
    <location>
        <begin position="1483"/>
        <end position="1547"/>
    </location>
</feature>
<dbReference type="Gene3D" id="4.10.280.10">
    <property type="entry name" value="Helix-loop-helix DNA-binding domain"/>
    <property type="match status" value="1"/>
</dbReference>
<comment type="subcellular location">
    <subcellularLocation>
        <location evidence="1">Nucleus</location>
    </subcellularLocation>
</comment>
<accession>A0AAQ3M3J4</accession>
<dbReference type="GO" id="GO:0051321">
    <property type="term" value="P:meiotic cell cycle"/>
    <property type="evidence" value="ECO:0007669"/>
    <property type="project" value="UniProtKB-KW"/>
</dbReference>
<evidence type="ECO:0000313" key="11">
    <source>
        <dbReference type="Proteomes" id="UP001303373"/>
    </source>
</evidence>
<comment type="similarity">
    <text evidence="2">Belongs to the timeless family.</text>
</comment>
<protein>
    <recommendedName>
        <fullName evidence="3">Topoisomerase 1-associated factor 1</fullName>
    </recommendedName>
</protein>
<feature type="compositionally biased region" description="Basic and acidic residues" evidence="8">
    <location>
        <begin position="1043"/>
        <end position="1055"/>
    </location>
</feature>
<evidence type="ECO:0000256" key="8">
    <source>
        <dbReference type="SAM" id="MobiDB-lite"/>
    </source>
</evidence>
<feature type="compositionally biased region" description="Basic and acidic residues" evidence="8">
    <location>
        <begin position="1452"/>
        <end position="1472"/>
    </location>
</feature>
<dbReference type="InterPro" id="IPR036638">
    <property type="entry name" value="HLH_DNA-bd_sf"/>
</dbReference>
<dbReference type="SUPFAM" id="SSF47459">
    <property type="entry name" value="HLH, helix-loop-helix DNA-binding domain"/>
    <property type="match status" value="1"/>
</dbReference>
<keyword evidence="6" id="KW-0469">Meiosis</keyword>
<dbReference type="Proteomes" id="UP001303373">
    <property type="component" value="Chromosome 3"/>
</dbReference>
<sequence>MEVWEKSQTVDPEVRAYVLSLVNAVGGSSTYDDSYAIGDDAAGALQDLLRWLRLYDEKFHRYDVKRCLAEANLVKGDLLEILAQLPEDPSESRLKGRLAILCLQLLVPLSWPPELDPETFHNDRFTVNNSRHLPYLQLAQVGYKRNILHFENAQILRTAVRVALPAMAEPRRERTPRNEGIIKLVLYLLRNLAFITQPQHLPSQGDENEISRSSTIDVFHQQDVFMLLLTLGSSANDEFQDQDVVLLEVLYHLLKGVDATKLFLDEDEVAEKETNELQLLMEKEKAMLSGYRKHAPSRHNRFGTMIWVKRGDDKLSTVSGQSNIVDDGATLQNMDASKKWNKPKYRGKMNLEENSEPDFGKRIELTQSARNHLRGFVEDFLDSSFNPLFSNLRKAIERQADRVGSIHIRQYFYVATWFLAAETARREKSQRMKNASNGQTEQTVVEENSFAYIAAVLDQETFVLLNRNLQRTFDEKNWQDLQAVIMCFTQILLTVQAMAESKDEEDQEIADNIQSRIFYEETTHDLIVRILRGYTHQGFAYLDTITECVHVFVRMLERYSKQNVDLHIRSKRRARKKRQLTNDGQDHGQNDAEEDAEDEREAHVAVSERKFDFARFSARFLSQGCVDTFIAFTHFYQELSGAQLKRCHRFFYRLAFKQELAVLLYRVDILQLFHRMIKGQDCLSSSTDGFRDWEQLVQQVFRRCIKWVERESEGEGWRGAAIVEMLFSKIPNTLFYLQNGYELVAEKKTPRAPAELQVKASVADDQKIPVAVSLLIDKGKFDALTWIKAEFARAIELLQTDENTAAGLKEMAEKEGPTSEFASILDTEDQRRKNETILVNTSTTNQATLIRELLFRDKYVRLLMKTLGMERLGADDDLDATWIFPRNTTAEDLHERLDQIQQTEFNPPTFDDGKNAEDMIRNQATGRRGATFSEDEDDGTDSGGEINESLFPPNLREQRVDGERPVKRRRLKPRNKTELTEDQAAEKAKERRKKEQERNSKIKSALYITAEDDESDEERDQEFFRLEEERRKKTAGVIRRTLHKEAKKNDEEKGIRKDKKRKNGADLTKKTKRQKQIVLDDDNDEMDLYGGIISDDSKSAESSHSDNEDEDVESVGGVKLGAIDISDAELDDSRSASATSPLPLSARKATAESIPLSSVSGNARSVVAAADSDDDDDAPVVKPVARRSNVRAGFLLDDSDSERGACKTWQMVYTYLVPFGLRRTKDDSARVYRRHSLSSKRPIHLDTGQPWDCETVFLGECEYDDGTVITLFEPPMIVTMDHWQQNLQDPMGSILHENINIFPDPFLQVSNGPDSYTTPYSDAQSLTTPVADFDKFSVTWPSDVEQQALSAAEILQDLSEEYYPENGLPNGQSYASFNINTNHPYPATPAHSSRSSVGTIGAQSLLSNEELSPLDVRPNPTQHLAQSPPLSLSQSTTLPPTTATTKPIQPRQKRDSTSEKPPSKQSNKDLSKKSTSPTRTRRRPRIPHTDVERRYRENLNAHLDKLRTMVPGHRNSAVQGEGIIASDALKLSKCEVISAAVSHIGNLERENSLLGAEVKELKALVLNWERRSAGAVWPI</sequence>
<feature type="region of interest" description="Disordered" evidence="8">
    <location>
        <begin position="1034"/>
        <end position="1117"/>
    </location>
</feature>
<feature type="compositionally biased region" description="Low complexity" evidence="8">
    <location>
        <begin position="1424"/>
        <end position="1445"/>
    </location>
</feature>
<dbReference type="Pfam" id="PF04821">
    <property type="entry name" value="TIMELESS"/>
    <property type="match status" value="1"/>
</dbReference>
<evidence type="ECO:0000256" key="6">
    <source>
        <dbReference type="ARBA" id="ARBA00023254"/>
    </source>
</evidence>
<dbReference type="InterPro" id="IPR011598">
    <property type="entry name" value="bHLH_dom"/>
</dbReference>
<evidence type="ECO:0000256" key="2">
    <source>
        <dbReference type="ARBA" id="ARBA00008174"/>
    </source>
</evidence>
<keyword evidence="5" id="KW-0539">Nucleus</keyword>
<dbReference type="PANTHER" id="PTHR22940">
    <property type="entry name" value="TIMEOUT/TIMELESS-2"/>
    <property type="match status" value="1"/>
</dbReference>
<reference evidence="10 11" key="1">
    <citation type="submission" date="2023-11" db="EMBL/GenBank/DDBJ databases">
        <title>An acidophilic fungus is an integral part of prey digestion in a carnivorous sundew plant.</title>
        <authorList>
            <person name="Tsai I.J."/>
        </authorList>
    </citation>
    <scope>NUCLEOTIDE SEQUENCE [LARGE SCALE GENOMIC DNA]</scope>
    <source>
        <strain evidence="10">169a</strain>
    </source>
</reference>
<dbReference type="PROSITE" id="PS50888">
    <property type="entry name" value="BHLH"/>
    <property type="match status" value="1"/>
</dbReference>
<dbReference type="GO" id="GO:0003677">
    <property type="term" value="F:DNA binding"/>
    <property type="evidence" value="ECO:0007669"/>
    <property type="project" value="TreeGrafter"/>
</dbReference>
<dbReference type="PANTHER" id="PTHR22940:SF4">
    <property type="entry name" value="PROTEIN TIMELESS HOMOLOG"/>
    <property type="match status" value="1"/>
</dbReference>
<keyword evidence="7" id="KW-0131">Cell cycle</keyword>
<feature type="compositionally biased region" description="Basic and acidic residues" evidence="8">
    <location>
        <begin position="975"/>
        <end position="999"/>
    </location>
</feature>
<dbReference type="GO" id="GO:0000076">
    <property type="term" value="P:DNA replication checkpoint signaling"/>
    <property type="evidence" value="ECO:0007669"/>
    <property type="project" value="TreeGrafter"/>
</dbReference>
<evidence type="ECO:0000256" key="1">
    <source>
        <dbReference type="ARBA" id="ARBA00004123"/>
    </source>
</evidence>
<dbReference type="SMART" id="SM00353">
    <property type="entry name" value="HLH"/>
    <property type="match status" value="1"/>
</dbReference>
<feature type="region of interest" description="Disordered" evidence="8">
    <location>
        <begin position="575"/>
        <end position="599"/>
    </location>
</feature>
<name>A0AAQ3M3J4_9PEZI</name>